<reference evidence="2" key="1">
    <citation type="submission" date="2014-12" db="EMBL/GenBank/DDBJ databases">
        <title>Insight into the proteome of Arion vulgaris.</title>
        <authorList>
            <person name="Aradska J."/>
            <person name="Bulat T."/>
            <person name="Smidak R."/>
            <person name="Sarate P."/>
            <person name="Gangsoo J."/>
            <person name="Sialana F."/>
            <person name="Bilban M."/>
            <person name="Lubec G."/>
        </authorList>
    </citation>
    <scope>NUCLEOTIDE SEQUENCE</scope>
    <source>
        <tissue evidence="2">Skin</tissue>
    </source>
</reference>
<name>A0A0B6Z9L5_9EUPU</name>
<organism evidence="2">
    <name type="scientific">Arion vulgaris</name>
    <dbReference type="NCBI Taxonomy" id="1028688"/>
    <lineage>
        <taxon>Eukaryota</taxon>
        <taxon>Metazoa</taxon>
        <taxon>Spiralia</taxon>
        <taxon>Lophotrochozoa</taxon>
        <taxon>Mollusca</taxon>
        <taxon>Gastropoda</taxon>
        <taxon>Heterobranchia</taxon>
        <taxon>Euthyneura</taxon>
        <taxon>Panpulmonata</taxon>
        <taxon>Eupulmonata</taxon>
        <taxon>Stylommatophora</taxon>
        <taxon>Helicina</taxon>
        <taxon>Arionoidea</taxon>
        <taxon>Arionidae</taxon>
        <taxon>Arion</taxon>
    </lineage>
</organism>
<dbReference type="EMBL" id="HACG01018187">
    <property type="protein sequence ID" value="CEK65052.1"/>
    <property type="molecule type" value="Transcribed_RNA"/>
</dbReference>
<protein>
    <submittedName>
        <fullName evidence="2">Uncharacterized protein</fullName>
    </submittedName>
</protein>
<dbReference type="AlphaFoldDB" id="A0A0B6Z9L5"/>
<feature type="compositionally biased region" description="Polar residues" evidence="1">
    <location>
        <begin position="91"/>
        <end position="108"/>
    </location>
</feature>
<feature type="region of interest" description="Disordered" evidence="1">
    <location>
        <begin position="91"/>
        <end position="115"/>
    </location>
</feature>
<sequence length="115" mass="12715">PATVSGHDSTPTIHNDVHLNHDHTQSCILHSQNHNSSILDSYITKCDTKSNKTCDHQTCQDIILELSKGEPYCNNQEELCHVNARNSSTHPARTLTHQGSGIITNGHSHNVDDKI</sequence>
<evidence type="ECO:0000256" key="1">
    <source>
        <dbReference type="SAM" id="MobiDB-lite"/>
    </source>
</evidence>
<feature type="non-terminal residue" evidence="2">
    <location>
        <position position="1"/>
    </location>
</feature>
<proteinExistence type="predicted"/>
<accession>A0A0B6Z9L5</accession>
<gene>
    <name evidence="2" type="primary">ORF53728</name>
</gene>
<evidence type="ECO:0000313" key="2">
    <source>
        <dbReference type="EMBL" id="CEK65052.1"/>
    </source>
</evidence>